<dbReference type="RefSeq" id="XP_013428618.1">
    <property type="nucleotide sequence ID" value="XM_013573164.1"/>
</dbReference>
<evidence type="ECO:0000313" key="3">
    <source>
        <dbReference type="Proteomes" id="UP000027730"/>
    </source>
</evidence>
<dbReference type="OrthoDB" id="3943685at2759"/>
<evidence type="ECO:0000313" key="2">
    <source>
        <dbReference type="EMBL" id="KEQ74184.1"/>
    </source>
</evidence>
<proteinExistence type="predicted"/>
<dbReference type="HOGENOM" id="CLU_816322_0_0_1"/>
<sequence>MDNPDIKAYSETQAPCYRFAASGNCSGCENEHHPNVSPALVGMIVPQHYRVSNEVGIACRPCIENMRECDKQSHHPTDERDPCSECRHFGGEKVQCQLSWSMSYNDAVYRQMLVRHGDHEYKLPPFVQARSKGPMPTERVKTDWQGQSAEFLLAKGDFLPTGVRDCPRAFTVPARESSQRIKNKRFLANQSQRLSQSSPLAIHSQPWQGYSQSSFMTPHGPTQPVVWPSQPPPVPPMIWAPHPVLWTPQYAAGHQMPYPHMPYPFQMPASLPRRPHFPSRAPPPPPPSFPVNSNRVTSSLQPPSSSPRRSVAPAHNQQSYRKKLFGYDGIFSTDALQRET</sequence>
<organism evidence="2 3">
    <name type="scientific">Aureobasidium namibiae CBS 147.97</name>
    <dbReference type="NCBI Taxonomy" id="1043004"/>
    <lineage>
        <taxon>Eukaryota</taxon>
        <taxon>Fungi</taxon>
        <taxon>Dikarya</taxon>
        <taxon>Ascomycota</taxon>
        <taxon>Pezizomycotina</taxon>
        <taxon>Dothideomycetes</taxon>
        <taxon>Dothideomycetidae</taxon>
        <taxon>Dothideales</taxon>
        <taxon>Saccotheciaceae</taxon>
        <taxon>Aureobasidium</taxon>
    </lineage>
</organism>
<gene>
    <name evidence="2" type="ORF">M436DRAFT_62605</name>
</gene>
<accession>A0A074WRI3</accession>
<keyword evidence="3" id="KW-1185">Reference proteome</keyword>
<dbReference type="EMBL" id="KL584707">
    <property type="protein sequence ID" value="KEQ74184.1"/>
    <property type="molecule type" value="Genomic_DNA"/>
</dbReference>
<reference evidence="2 3" key="1">
    <citation type="journal article" date="2014" name="BMC Genomics">
        <title>Genome sequencing of four Aureobasidium pullulans varieties: biotechnological potential, stress tolerance, and description of new species.</title>
        <authorList>
            <person name="Gostin Ar C."/>
            <person name="Ohm R.A."/>
            <person name="Kogej T."/>
            <person name="Sonjak S."/>
            <person name="Turk M."/>
            <person name="Zajc J."/>
            <person name="Zalar P."/>
            <person name="Grube M."/>
            <person name="Sun H."/>
            <person name="Han J."/>
            <person name="Sharma A."/>
            <person name="Chiniquy J."/>
            <person name="Ngan C.Y."/>
            <person name="Lipzen A."/>
            <person name="Barry K."/>
            <person name="Grigoriev I.V."/>
            <person name="Gunde-Cimerman N."/>
        </authorList>
    </citation>
    <scope>NUCLEOTIDE SEQUENCE [LARGE SCALE GENOMIC DNA]</scope>
    <source>
        <strain evidence="2 3">CBS 147.97</strain>
    </source>
</reference>
<name>A0A074WRI3_9PEZI</name>
<dbReference type="AlphaFoldDB" id="A0A074WRI3"/>
<feature type="compositionally biased region" description="Low complexity" evidence="1">
    <location>
        <begin position="298"/>
        <end position="310"/>
    </location>
</feature>
<dbReference type="Proteomes" id="UP000027730">
    <property type="component" value="Unassembled WGS sequence"/>
</dbReference>
<dbReference type="GeneID" id="25413401"/>
<protein>
    <submittedName>
        <fullName evidence="2">Uncharacterized protein</fullName>
    </submittedName>
</protein>
<evidence type="ECO:0000256" key="1">
    <source>
        <dbReference type="SAM" id="MobiDB-lite"/>
    </source>
</evidence>
<feature type="compositionally biased region" description="Pro residues" evidence="1">
    <location>
        <begin position="280"/>
        <end position="289"/>
    </location>
</feature>
<feature type="region of interest" description="Disordered" evidence="1">
    <location>
        <begin position="272"/>
        <end position="319"/>
    </location>
</feature>